<evidence type="ECO:0000256" key="2">
    <source>
        <dbReference type="RuleBase" id="RU000393"/>
    </source>
</evidence>
<reference evidence="4 5" key="1">
    <citation type="journal article" date="2014" name="Mol. Biol. Evol.">
        <title>Massive expansion of Ubiquitination-related gene families within the Chlamydiae.</title>
        <authorList>
            <person name="Domman D."/>
            <person name="Collingro A."/>
            <person name="Lagkouvardos I."/>
            <person name="Gehre L."/>
            <person name="Weinmaier T."/>
            <person name="Rattei T."/>
            <person name="Subtil A."/>
            <person name="Horn M."/>
        </authorList>
    </citation>
    <scope>NUCLEOTIDE SEQUENCE [LARGE SCALE GENOMIC DNA]</scope>
    <source>
        <strain evidence="4 5">OEW1</strain>
    </source>
</reference>
<dbReference type="CDD" id="cd00305">
    <property type="entry name" value="Cu-Zn_Superoxide_Dismutase"/>
    <property type="match status" value="1"/>
</dbReference>
<dbReference type="PROSITE" id="PS00332">
    <property type="entry name" value="SOD_CU_ZN_2"/>
    <property type="match status" value="1"/>
</dbReference>
<comment type="caution">
    <text evidence="4">The sequence shown here is derived from an EMBL/GenBank/DDBJ whole genome shotgun (WGS) entry which is preliminary data.</text>
</comment>
<dbReference type="Proteomes" id="UP000031307">
    <property type="component" value="Unassembled WGS sequence"/>
</dbReference>
<dbReference type="InterPro" id="IPR036423">
    <property type="entry name" value="SOD-like_Cu/Zn_dom_sf"/>
</dbReference>
<dbReference type="AlphaFoldDB" id="A0A0C1C2R3"/>
<dbReference type="EC" id="1.15.1.1" evidence="2"/>
<dbReference type="PANTHER" id="PTHR10003">
    <property type="entry name" value="SUPEROXIDE DISMUTASE CU-ZN -RELATED"/>
    <property type="match status" value="1"/>
</dbReference>
<evidence type="ECO:0000259" key="3">
    <source>
        <dbReference type="Pfam" id="PF00080"/>
    </source>
</evidence>
<sequence length="183" mass="19846">MEEKTMRKLLAYGLCLFLLTSCNSSEQKAEDPHHIKKANAVVNPTEGYKTWGNITFTETKEGVQIVANVQGLPAGKHGFHIHEFGDCSAPDASSAGAHYDPTHHKHGGPDDLDRHVGDLGNLEANENGHALYERLDKTITLNGPNSIVGKSIVIHEDEDDFKSQPAGNSGKRVACGLILPLEE</sequence>
<keyword evidence="2 4" id="KW-0560">Oxidoreductase</keyword>
<comment type="cofactor">
    <cofactor evidence="2">
        <name>Zn(2+)</name>
        <dbReference type="ChEBI" id="CHEBI:29105"/>
    </cofactor>
    <text evidence="2">Binds 1 zinc ion per subunit.</text>
</comment>
<accession>A0A0C1C2R3</accession>
<dbReference type="GO" id="GO:0004784">
    <property type="term" value="F:superoxide dismutase activity"/>
    <property type="evidence" value="ECO:0007669"/>
    <property type="project" value="UniProtKB-EC"/>
</dbReference>
<feature type="domain" description="Superoxide dismutase copper/zinc binding" evidence="3">
    <location>
        <begin position="52"/>
        <end position="178"/>
    </location>
</feature>
<keyword evidence="2" id="KW-0862">Zinc</keyword>
<keyword evidence="2" id="KW-0479">Metal-binding</keyword>
<dbReference type="InterPro" id="IPR001424">
    <property type="entry name" value="SOD_Cu_Zn_dom"/>
</dbReference>
<comment type="function">
    <text evidence="2">Destroys radicals which are normally produced within the cells and which are toxic to biological systems.</text>
</comment>
<gene>
    <name evidence="4" type="primary">sod</name>
    <name evidence="4" type="ORF">DB43_FM00280</name>
</gene>
<dbReference type="InterPro" id="IPR018152">
    <property type="entry name" value="SOD_Cu/Zn_BS"/>
</dbReference>
<dbReference type="EMBL" id="JSAM01000057">
    <property type="protein sequence ID" value="KIA77876.1"/>
    <property type="molecule type" value="Genomic_DNA"/>
</dbReference>
<dbReference type="PROSITE" id="PS00087">
    <property type="entry name" value="SOD_CU_ZN_1"/>
    <property type="match status" value="1"/>
</dbReference>
<dbReference type="PATRIC" id="fig|83552.4.peg.966"/>
<proteinExistence type="inferred from homology"/>
<evidence type="ECO:0000313" key="5">
    <source>
        <dbReference type="Proteomes" id="UP000031307"/>
    </source>
</evidence>
<organism evidence="4 5">
    <name type="scientific">Parachlamydia acanthamoebae</name>
    <dbReference type="NCBI Taxonomy" id="83552"/>
    <lineage>
        <taxon>Bacteria</taxon>
        <taxon>Pseudomonadati</taxon>
        <taxon>Chlamydiota</taxon>
        <taxon>Chlamydiia</taxon>
        <taxon>Parachlamydiales</taxon>
        <taxon>Parachlamydiaceae</taxon>
        <taxon>Parachlamydia</taxon>
    </lineage>
</organism>
<dbReference type="SUPFAM" id="SSF49329">
    <property type="entry name" value="Cu,Zn superoxide dismutase-like"/>
    <property type="match status" value="1"/>
</dbReference>
<evidence type="ECO:0000256" key="1">
    <source>
        <dbReference type="ARBA" id="ARBA00010457"/>
    </source>
</evidence>
<comment type="similarity">
    <text evidence="1 2">Belongs to the Cu-Zn superoxide dismutase family.</text>
</comment>
<dbReference type="PRINTS" id="PR00068">
    <property type="entry name" value="CUZNDISMTASE"/>
</dbReference>
<dbReference type="GO" id="GO:0005507">
    <property type="term" value="F:copper ion binding"/>
    <property type="evidence" value="ECO:0007669"/>
    <property type="project" value="InterPro"/>
</dbReference>
<comment type="cofactor">
    <cofactor evidence="2">
        <name>Cu cation</name>
        <dbReference type="ChEBI" id="CHEBI:23378"/>
    </cofactor>
    <text evidence="2">Binds 1 copper ion per subunit.</text>
</comment>
<protein>
    <recommendedName>
        <fullName evidence="2">Superoxide dismutase [Cu-Zn]</fullName>
        <ecNumber evidence="2">1.15.1.1</ecNumber>
    </recommendedName>
</protein>
<comment type="catalytic activity">
    <reaction evidence="2">
        <text>2 superoxide + 2 H(+) = H2O2 + O2</text>
        <dbReference type="Rhea" id="RHEA:20696"/>
        <dbReference type="ChEBI" id="CHEBI:15378"/>
        <dbReference type="ChEBI" id="CHEBI:15379"/>
        <dbReference type="ChEBI" id="CHEBI:16240"/>
        <dbReference type="ChEBI" id="CHEBI:18421"/>
        <dbReference type="EC" id="1.15.1.1"/>
    </reaction>
</comment>
<evidence type="ECO:0000313" key="4">
    <source>
        <dbReference type="EMBL" id="KIA77876.1"/>
    </source>
</evidence>
<keyword evidence="2" id="KW-0186">Copper</keyword>
<dbReference type="PROSITE" id="PS51257">
    <property type="entry name" value="PROKAR_LIPOPROTEIN"/>
    <property type="match status" value="1"/>
</dbReference>
<name>A0A0C1C2R3_9BACT</name>
<dbReference type="Gene3D" id="2.60.40.200">
    <property type="entry name" value="Superoxide dismutase, copper/zinc binding domain"/>
    <property type="match status" value="1"/>
</dbReference>
<dbReference type="Pfam" id="PF00080">
    <property type="entry name" value="Sod_Cu"/>
    <property type="match status" value="1"/>
</dbReference>
<dbReference type="InterPro" id="IPR024134">
    <property type="entry name" value="SOD_Cu/Zn_/chaperone"/>
</dbReference>